<dbReference type="PANTHER" id="PTHR31683">
    <property type="entry name" value="PECTATE LYASE 18-RELATED"/>
    <property type="match status" value="1"/>
</dbReference>
<evidence type="ECO:0000256" key="1">
    <source>
        <dbReference type="ARBA" id="ARBA00023239"/>
    </source>
</evidence>
<dbReference type="SUPFAM" id="SSF51126">
    <property type="entry name" value="Pectin lyase-like"/>
    <property type="match status" value="1"/>
</dbReference>
<dbReference type="Proteomes" id="UP001500547">
    <property type="component" value="Unassembled WGS sequence"/>
</dbReference>
<proteinExistence type="inferred from homology"/>
<keyword evidence="2" id="KW-0964">Secreted</keyword>
<protein>
    <submittedName>
        <fullName evidence="5">Pectate lyase</fullName>
    </submittedName>
</protein>
<evidence type="ECO:0000313" key="6">
    <source>
        <dbReference type="Proteomes" id="UP001500547"/>
    </source>
</evidence>
<dbReference type="InterPro" id="IPR045032">
    <property type="entry name" value="PEL"/>
</dbReference>
<dbReference type="InterPro" id="IPR011050">
    <property type="entry name" value="Pectin_lyase_fold/virulence"/>
</dbReference>
<dbReference type="InterPro" id="IPR012334">
    <property type="entry name" value="Pectin_lyas_fold"/>
</dbReference>
<dbReference type="Pfam" id="PF00544">
    <property type="entry name" value="Pectate_lyase_4"/>
    <property type="match status" value="2"/>
</dbReference>
<dbReference type="GO" id="GO:0016829">
    <property type="term" value="F:lyase activity"/>
    <property type="evidence" value="ECO:0007669"/>
    <property type="project" value="UniProtKB-KW"/>
</dbReference>
<name>A0ABP9QFQ9_9RHOO</name>
<keyword evidence="2" id="KW-0119">Carbohydrate metabolism</keyword>
<feature type="domain" description="Pectate lyase" evidence="4">
    <location>
        <begin position="125"/>
        <end position="425"/>
    </location>
</feature>
<evidence type="ECO:0000256" key="3">
    <source>
        <dbReference type="SAM" id="SignalP"/>
    </source>
</evidence>
<keyword evidence="2" id="KW-0624">Polysaccharide degradation</keyword>
<dbReference type="SMART" id="SM00656">
    <property type="entry name" value="Amb_all"/>
    <property type="match status" value="1"/>
</dbReference>
<comment type="similarity">
    <text evidence="2">Belongs to the polysaccharide lyase 1 family.</text>
</comment>
<dbReference type="PROSITE" id="PS51257">
    <property type="entry name" value="PROKAR_LIPOPROTEIN"/>
    <property type="match status" value="1"/>
</dbReference>
<evidence type="ECO:0000313" key="5">
    <source>
        <dbReference type="EMBL" id="GAA5161126.1"/>
    </source>
</evidence>
<dbReference type="EMBL" id="BAABLD010000005">
    <property type="protein sequence ID" value="GAA5161126.1"/>
    <property type="molecule type" value="Genomic_DNA"/>
</dbReference>
<keyword evidence="3" id="KW-0732">Signal</keyword>
<dbReference type="Gene3D" id="2.160.20.10">
    <property type="entry name" value="Single-stranded right-handed beta-helix, Pectin lyase-like"/>
    <property type="match status" value="1"/>
</dbReference>
<evidence type="ECO:0000259" key="4">
    <source>
        <dbReference type="SMART" id="SM00656"/>
    </source>
</evidence>
<evidence type="ECO:0000256" key="2">
    <source>
        <dbReference type="RuleBase" id="RU361173"/>
    </source>
</evidence>
<dbReference type="InterPro" id="IPR002022">
    <property type="entry name" value="Pec_lyase"/>
</dbReference>
<keyword evidence="6" id="KW-1185">Reference proteome</keyword>
<keyword evidence="1 2" id="KW-0456">Lyase</keyword>
<sequence length="500" mass="53656">MKQSFLCVSVIAACAALAACSSMNSGKGSAAPTSSQDLGRQVLPANEGWAASGAGVDGGSKAKAEHVFTVSNRAELVKALAAGGTNPKIIYVKGTINLSVDDNNKELFEKDYAAPGYNFDAYVKAYAPSVWNTKLASNKRPPKPSGPLEDARELSVKAQKARVVIDLTSNTTLVGLGKDAKIVRGNLLIGNGTENVIIRNITFEDSFDYFPQWDPADSFSLNKDYPGCQETFVDAKTGPQQCPGGRWNSEYDNISINGGKRVWVDHCTFTDGERDDKKFPSVFPFPHNQIEQKVQHHDGLIDITNGADLVTITYNHFQKHDKTSLIGGSDSATGDTGKLNVTYRANFFDNSGQRLPRVRFGKVHSYNNLFVGDAAGYDPKLGGLAAHEKALKESGSVPIYRGAFGIGKESMIYSENNAFEIKNGGAELGAQIQSGGTKFFDTGSWVNGKPADLVAAVNSIDPKRQVSPDVGWKPTLYGKPAMPAKDVPTYVRANAGAGKL</sequence>
<reference evidence="6" key="1">
    <citation type="journal article" date="2019" name="Int. J. Syst. Evol. Microbiol.">
        <title>The Global Catalogue of Microorganisms (GCM) 10K type strain sequencing project: providing services to taxonomists for standard genome sequencing and annotation.</title>
        <authorList>
            <consortium name="The Broad Institute Genomics Platform"/>
            <consortium name="The Broad Institute Genome Sequencing Center for Infectious Disease"/>
            <person name="Wu L."/>
            <person name="Ma J."/>
        </authorList>
    </citation>
    <scope>NUCLEOTIDE SEQUENCE [LARGE SCALE GENOMIC DNA]</scope>
    <source>
        <strain evidence="6">JCM 18715</strain>
    </source>
</reference>
<feature type="chain" id="PRO_5046694334" evidence="3">
    <location>
        <begin position="19"/>
        <end position="500"/>
    </location>
</feature>
<dbReference type="RefSeq" id="WP_345531758.1">
    <property type="nucleotide sequence ID" value="NZ_BAABLD010000005.1"/>
</dbReference>
<organism evidence="5 6">
    <name type="scientific">Viridibacterium curvum</name>
    <dbReference type="NCBI Taxonomy" id="1101404"/>
    <lineage>
        <taxon>Bacteria</taxon>
        <taxon>Pseudomonadati</taxon>
        <taxon>Pseudomonadota</taxon>
        <taxon>Betaproteobacteria</taxon>
        <taxon>Rhodocyclales</taxon>
        <taxon>Rhodocyclaceae</taxon>
        <taxon>Viridibacterium</taxon>
    </lineage>
</organism>
<feature type="signal peptide" evidence="3">
    <location>
        <begin position="1"/>
        <end position="18"/>
    </location>
</feature>
<comment type="caution">
    <text evidence="5">The sequence shown here is derived from an EMBL/GenBank/DDBJ whole genome shotgun (WGS) entry which is preliminary data.</text>
</comment>
<dbReference type="PANTHER" id="PTHR31683:SF18">
    <property type="entry name" value="PECTATE LYASE 21-RELATED"/>
    <property type="match status" value="1"/>
</dbReference>
<gene>
    <name evidence="5" type="ORF">GCM10025770_09880</name>
</gene>
<accession>A0ABP9QFQ9</accession>
<comment type="subcellular location">
    <subcellularLocation>
        <location evidence="2">Secreted</location>
    </subcellularLocation>
</comment>